<evidence type="ECO:0000313" key="2">
    <source>
        <dbReference type="Proteomes" id="UP000184388"/>
    </source>
</evidence>
<protein>
    <submittedName>
        <fullName evidence="1">Uncharacterized protein</fullName>
    </submittedName>
</protein>
<comment type="caution">
    <text evidence="1">The sequence shown here is derived from an EMBL/GenBank/DDBJ whole genome shotgun (WGS) entry which is preliminary data.</text>
</comment>
<sequence length="142" mass="16173">MTASVDTHRSEPCPMNELETLRAAVRDELESLWDDLDTARRNALNGHWSMTCDFLVDRIKKLTSLVGPTPWRSIQLPLLEAGNYQRVHRELDADAPVDIEAAARDRMRMNEARERMTTPASTSTSACWRTTRCRLPHDRAPG</sequence>
<organism evidence="1 2">
    <name type="scientific">Streptomyces yunnanensis</name>
    <dbReference type="NCBI Taxonomy" id="156453"/>
    <lineage>
        <taxon>Bacteria</taxon>
        <taxon>Bacillati</taxon>
        <taxon>Actinomycetota</taxon>
        <taxon>Actinomycetes</taxon>
        <taxon>Kitasatosporales</taxon>
        <taxon>Streptomycetaceae</taxon>
        <taxon>Streptomyces</taxon>
    </lineage>
</organism>
<dbReference type="EMBL" id="FRBK01000019">
    <property type="protein sequence ID" value="SHN09102.1"/>
    <property type="molecule type" value="Genomic_DNA"/>
</dbReference>
<proteinExistence type="predicted"/>
<accession>A0A9X8QYI6</accession>
<gene>
    <name evidence="1" type="ORF">SAMN05216268_119120</name>
</gene>
<dbReference type="Proteomes" id="UP000184388">
    <property type="component" value="Unassembled WGS sequence"/>
</dbReference>
<evidence type="ECO:0000313" key="1">
    <source>
        <dbReference type="EMBL" id="SHN09102.1"/>
    </source>
</evidence>
<dbReference type="AlphaFoldDB" id="A0A9X8QYI6"/>
<reference evidence="2" key="1">
    <citation type="submission" date="2016-11" db="EMBL/GenBank/DDBJ databases">
        <authorList>
            <person name="Jaros S."/>
            <person name="Januszkiewicz K."/>
            <person name="Wedrychowicz H."/>
        </authorList>
    </citation>
    <scope>NUCLEOTIDE SEQUENCE [LARGE SCALE GENOMIC DNA]</scope>
    <source>
        <strain evidence="2">CGMCC 4.3555</strain>
    </source>
</reference>
<name>A0A9X8QYI6_9ACTN</name>